<dbReference type="RefSeq" id="WP_289215261.1">
    <property type="nucleotide sequence ID" value="NZ_JAPVRC010000002.1"/>
</dbReference>
<dbReference type="EMBL" id="JBHTBY010000017">
    <property type="protein sequence ID" value="MFC7322908.1"/>
    <property type="molecule type" value="Genomic_DNA"/>
</dbReference>
<organism evidence="1 2">
    <name type="scientific">Halobacillus campisalis</name>
    <dbReference type="NCBI Taxonomy" id="435909"/>
    <lineage>
        <taxon>Bacteria</taxon>
        <taxon>Bacillati</taxon>
        <taxon>Bacillota</taxon>
        <taxon>Bacilli</taxon>
        <taxon>Bacillales</taxon>
        <taxon>Bacillaceae</taxon>
        <taxon>Halobacillus</taxon>
    </lineage>
</organism>
<evidence type="ECO:0000313" key="2">
    <source>
        <dbReference type="Proteomes" id="UP001596494"/>
    </source>
</evidence>
<evidence type="ECO:0000313" key="1">
    <source>
        <dbReference type="EMBL" id="MFC7322908.1"/>
    </source>
</evidence>
<gene>
    <name evidence="1" type="ORF">ACFQMN_18740</name>
</gene>
<accession>A0ABW2K9Z5</accession>
<dbReference type="Pfam" id="PF14005">
    <property type="entry name" value="YpjP"/>
    <property type="match status" value="1"/>
</dbReference>
<comment type="caution">
    <text evidence="1">The sequence shown here is derived from an EMBL/GenBank/DDBJ whole genome shotgun (WGS) entry which is preliminary data.</text>
</comment>
<dbReference type="Proteomes" id="UP001596494">
    <property type="component" value="Unassembled WGS sequence"/>
</dbReference>
<name>A0ABW2K9Z5_9BACI</name>
<dbReference type="InterPro" id="IPR025616">
    <property type="entry name" value="YpjP"/>
</dbReference>
<reference evidence="2" key="1">
    <citation type="journal article" date="2019" name="Int. J. Syst. Evol. Microbiol.">
        <title>The Global Catalogue of Microorganisms (GCM) 10K type strain sequencing project: providing services to taxonomists for standard genome sequencing and annotation.</title>
        <authorList>
            <consortium name="The Broad Institute Genomics Platform"/>
            <consortium name="The Broad Institute Genome Sequencing Center for Infectious Disease"/>
            <person name="Wu L."/>
            <person name="Ma J."/>
        </authorList>
    </citation>
    <scope>NUCLEOTIDE SEQUENCE [LARGE SCALE GENOMIC DNA]</scope>
    <source>
        <strain evidence="2">CCUG 73951</strain>
    </source>
</reference>
<keyword evidence="2" id="KW-1185">Reference proteome</keyword>
<sequence length="206" mass="23963">MNLWIRKVFVVLITIMTLGIYIPPAYAEMETAENKEVASKDHADHVDLENDDAHKTDVVDEEVSPFEEPVFSTEYYVHTITEQAKGQMVTKMGPKIIDKVEADFERDILPKVEEVIADIISEAGEEDVPYYEVTEELTPGYGEKIFTVLDGRTKEEIARFDVRRDIRPGEGYWFNFHYHLNEDSFEEHHSIGEIYWDKNTPPKWMS</sequence>
<protein>
    <submittedName>
        <fullName evidence="1">YpjP family protein</fullName>
    </submittedName>
</protein>
<proteinExistence type="predicted"/>